<keyword evidence="3 5" id="KW-1133">Transmembrane helix</keyword>
<dbReference type="HOGENOM" id="CLU_001265_46_4_11"/>
<feature type="transmembrane region" description="Helical" evidence="5">
    <location>
        <begin position="442"/>
        <end position="461"/>
    </location>
</feature>
<comment type="subcellular location">
    <subcellularLocation>
        <location evidence="1">Cell membrane</location>
        <topology evidence="1">Multi-pass membrane protein</topology>
    </subcellularLocation>
</comment>
<dbReference type="KEGG" id="aau:AAur_2254"/>
<dbReference type="InterPro" id="IPR005829">
    <property type="entry name" value="Sugar_transporter_CS"/>
</dbReference>
<name>A1R6Y3_PAEAT</name>
<keyword evidence="2 5" id="KW-0812">Transmembrane</keyword>
<dbReference type="CDD" id="cd17365">
    <property type="entry name" value="MFS_PcaK_like"/>
    <property type="match status" value="1"/>
</dbReference>
<dbReference type="AlphaFoldDB" id="A1R6Y3"/>
<dbReference type="EMBL" id="CP000474">
    <property type="protein sequence ID" value="ABM07286.1"/>
    <property type="molecule type" value="Genomic_DNA"/>
</dbReference>
<dbReference type="STRING" id="290340.AAur_2254"/>
<proteinExistence type="predicted"/>
<feature type="transmembrane region" description="Helical" evidence="5">
    <location>
        <begin position="324"/>
        <end position="344"/>
    </location>
</feature>
<feature type="domain" description="Major facilitator superfamily (MFS) profile" evidence="6">
    <location>
        <begin position="53"/>
        <end position="466"/>
    </location>
</feature>
<dbReference type="GO" id="GO:0005886">
    <property type="term" value="C:plasma membrane"/>
    <property type="evidence" value="ECO:0007669"/>
    <property type="project" value="UniProtKB-SubCell"/>
</dbReference>
<keyword evidence="8" id="KW-1185">Reference proteome</keyword>
<dbReference type="PANTHER" id="PTHR23508:SF10">
    <property type="entry name" value="CARBOXYLIC ACID TRANSPORTER PROTEIN HOMOLOG"/>
    <property type="match status" value="1"/>
</dbReference>
<evidence type="ECO:0000256" key="3">
    <source>
        <dbReference type="ARBA" id="ARBA00022989"/>
    </source>
</evidence>
<evidence type="ECO:0000259" key="6">
    <source>
        <dbReference type="PROSITE" id="PS50850"/>
    </source>
</evidence>
<evidence type="ECO:0000313" key="8">
    <source>
        <dbReference type="Proteomes" id="UP000000637"/>
    </source>
</evidence>
<gene>
    <name evidence="7" type="ordered locus">AAur_2254</name>
</gene>
<feature type="transmembrane region" description="Helical" evidence="5">
    <location>
        <begin position="119"/>
        <end position="137"/>
    </location>
</feature>
<dbReference type="PANTHER" id="PTHR23508">
    <property type="entry name" value="CARBOXYLIC ACID TRANSPORTER PROTEIN HOMOLOG"/>
    <property type="match status" value="1"/>
</dbReference>
<sequence length="482" mass="50639">MLLRLAGGRCRTGHSPDAPSHHPHHRRSLRGISTMDIRHQIDASKMSSYQRIIIAVTTFLNALDGYDVLAMAFTATSVTKEFGLSGSQLGWLLSAGLIGMAVGSLVLGPFADRYGRRKILIVALAINAVGLLLSTTANSALELGLWRVVTGLGVGGILASATVITSEFANARRRGMAVSIFTAGYGVGATLGGMGATQLIPAFGWRSVFLVGGLLTLLAIALVVVLMPESVDYLRTRRPAGAAGKLQRIAGRLGLEGDVNPGPAPVSAGKQQGSVAVLLSPRYRTASILLWISFFVIMFGFYFANSWTPRLLVESGMTEQQGIIGGLMLTMGGTFGSLLFGVLTTRWDARLTLMVFTVLSAVTLVLFITTSPLPLLAFSSGVVVGMLVNGCIAGLYTVAPMTYEPGVRTTGVGWGIGIGRAGAILAPIAVGALLDNGWNPHQLYIGVAVVVLLAAVALFRLRPYEEIASSVTNRPASRATTG</sequence>
<keyword evidence="4 5" id="KW-0472">Membrane</keyword>
<evidence type="ECO:0000256" key="2">
    <source>
        <dbReference type="ARBA" id="ARBA00022692"/>
    </source>
</evidence>
<dbReference type="PROSITE" id="PS50850">
    <property type="entry name" value="MFS"/>
    <property type="match status" value="1"/>
</dbReference>
<feature type="transmembrane region" description="Helical" evidence="5">
    <location>
        <begin position="208"/>
        <end position="228"/>
    </location>
</feature>
<feature type="transmembrane region" description="Helical" evidence="5">
    <location>
        <begin position="375"/>
        <end position="399"/>
    </location>
</feature>
<organism evidence="7 8">
    <name type="scientific">Paenarthrobacter aurescens (strain TC1)</name>
    <dbReference type="NCBI Taxonomy" id="290340"/>
    <lineage>
        <taxon>Bacteria</taxon>
        <taxon>Bacillati</taxon>
        <taxon>Actinomycetota</taxon>
        <taxon>Actinomycetes</taxon>
        <taxon>Micrococcales</taxon>
        <taxon>Micrococcaceae</taxon>
        <taxon>Paenarthrobacter</taxon>
    </lineage>
</organism>
<evidence type="ECO:0000256" key="4">
    <source>
        <dbReference type="ARBA" id="ARBA00023136"/>
    </source>
</evidence>
<accession>A1R6Y3</accession>
<dbReference type="InterPro" id="IPR036259">
    <property type="entry name" value="MFS_trans_sf"/>
</dbReference>
<feature type="transmembrane region" description="Helical" evidence="5">
    <location>
        <begin position="52"/>
        <end position="76"/>
    </location>
</feature>
<dbReference type="Pfam" id="PF07690">
    <property type="entry name" value="MFS_1"/>
    <property type="match status" value="1"/>
</dbReference>
<evidence type="ECO:0000256" key="5">
    <source>
        <dbReference type="SAM" id="Phobius"/>
    </source>
</evidence>
<feature type="transmembrane region" description="Helical" evidence="5">
    <location>
        <begin position="143"/>
        <end position="164"/>
    </location>
</feature>
<dbReference type="PROSITE" id="PS00217">
    <property type="entry name" value="SUGAR_TRANSPORT_2"/>
    <property type="match status" value="1"/>
</dbReference>
<evidence type="ECO:0000256" key="1">
    <source>
        <dbReference type="ARBA" id="ARBA00004651"/>
    </source>
</evidence>
<protein>
    <submittedName>
        <fullName evidence="7">Benzoate MFS transporter</fullName>
    </submittedName>
</protein>
<evidence type="ECO:0000313" key="7">
    <source>
        <dbReference type="EMBL" id="ABM07286.1"/>
    </source>
</evidence>
<dbReference type="InterPro" id="IPR011701">
    <property type="entry name" value="MFS"/>
</dbReference>
<reference evidence="7 8" key="1">
    <citation type="journal article" date="2006" name="PLoS Genet.">
        <title>Secrets of soil survival revealed by the genome sequence of Arthrobacter aurescens TC1.</title>
        <authorList>
            <person name="Mongodin E.F."/>
            <person name="Shapir N."/>
            <person name="Daugherty S.C."/>
            <person name="DeBoy R.T."/>
            <person name="Emerson J.B."/>
            <person name="Shvartzbeyn A."/>
            <person name="Radune D."/>
            <person name="Vamathevan J."/>
            <person name="Riggs F."/>
            <person name="Grinberg V."/>
            <person name="Khouri H."/>
            <person name="Wackett L.P."/>
            <person name="Nelson K.E."/>
            <person name="Sadowsky M.J."/>
        </authorList>
    </citation>
    <scope>NUCLEOTIDE SEQUENCE [LARGE SCALE GENOMIC DNA]</scope>
    <source>
        <strain evidence="7 8">TC1</strain>
    </source>
</reference>
<dbReference type="SUPFAM" id="SSF103473">
    <property type="entry name" value="MFS general substrate transporter"/>
    <property type="match status" value="1"/>
</dbReference>
<dbReference type="eggNOG" id="COG2814">
    <property type="taxonomic scope" value="Bacteria"/>
</dbReference>
<dbReference type="InterPro" id="IPR020846">
    <property type="entry name" value="MFS_dom"/>
</dbReference>
<feature type="transmembrane region" description="Helical" evidence="5">
    <location>
        <begin position="176"/>
        <end position="196"/>
    </location>
</feature>
<dbReference type="PROSITE" id="PS00216">
    <property type="entry name" value="SUGAR_TRANSPORT_1"/>
    <property type="match status" value="1"/>
</dbReference>
<dbReference type="Gene3D" id="1.20.1250.20">
    <property type="entry name" value="MFS general substrate transporter like domains"/>
    <property type="match status" value="1"/>
</dbReference>
<dbReference type="GO" id="GO:0046943">
    <property type="term" value="F:carboxylic acid transmembrane transporter activity"/>
    <property type="evidence" value="ECO:0007669"/>
    <property type="project" value="TreeGrafter"/>
</dbReference>
<dbReference type="Proteomes" id="UP000000637">
    <property type="component" value="Chromosome"/>
</dbReference>
<feature type="transmembrane region" description="Helical" evidence="5">
    <location>
        <begin position="88"/>
        <end position="107"/>
    </location>
</feature>
<feature type="transmembrane region" description="Helical" evidence="5">
    <location>
        <begin position="351"/>
        <end position="369"/>
    </location>
</feature>
<feature type="transmembrane region" description="Helical" evidence="5">
    <location>
        <begin position="288"/>
        <end position="304"/>
    </location>
</feature>
<feature type="transmembrane region" description="Helical" evidence="5">
    <location>
        <begin position="411"/>
        <end position="430"/>
    </location>
</feature>